<organism evidence="1 2">
    <name type="scientific">Catharanthus roseus</name>
    <name type="common">Madagascar periwinkle</name>
    <name type="synonym">Vinca rosea</name>
    <dbReference type="NCBI Taxonomy" id="4058"/>
    <lineage>
        <taxon>Eukaryota</taxon>
        <taxon>Viridiplantae</taxon>
        <taxon>Streptophyta</taxon>
        <taxon>Embryophyta</taxon>
        <taxon>Tracheophyta</taxon>
        <taxon>Spermatophyta</taxon>
        <taxon>Magnoliopsida</taxon>
        <taxon>eudicotyledons</taxon>
        <taxon>Gunneridae</taxon>
        <taxon>Pentapetalae</taxon>
        <taxon>asterids</taxon>
        <taxon>lamiids</taxon>
        <taxon>Gentianales</taxon>
        <taxon>Apocynaceae</taxon>
        <taxon>Rauvolfioideae</taxon>
        <taxon>Vinceae</taxon>
        <taxon>Catharanthinae</taxon>
        <taxon>Catharanthus</taxon>
    </lineage>
</organism>
<protein>
    <submittedName>
        <fullName evidence="1">Uncharacterized protein</fullName>
    </submittedName>
</protein>
<evidence type="ECO:0000313" key="1">
    <source>
        <dbReference type="EMBL" id="KAI5648026.1"/>
    </source>
</evidence>
<reference evidence="2" key="1">
    <citation type="journal article" date="2023" name="Nat. Plants">
        <title>Single-cell RNA sequencing provides a high-resolution roadmap for understanding the multicellular compartmentation of specialized metabolism.</title>
        <authorList>
            <person name="Sun S."/>
            <person name="Shen X."/>
            <person name="Li Y."/>
            <person name="Li Y."/>
            <person name="Wang S."/>
            <person name="Li R."/>
            <person name="Zhang H."/>
            <person name="Shen G."/>
            <person name="Guo B."/>
            <person name="Wei J."/>
            <person name="Xu J."/>
            <person name="St-Pierre B."/>
            <person name="Chen S."/>
            <person name="Sun C."/>
        </authorList>
    </citation>
    <scope>NUCLEOTIDE SEQUENCE [LARGE SCALE GENOMIC DNA]</scope>
</reference>
<name>A0ACB9ZMH3_CATRO</name>
<proteinExistence type="predicted"/>
<keyword evidence="2" id="KW-1185">Reference proteome</keyword>
<evidence type="ECO:0000313" key="2">
    <source>
        <dbReference type="Proteomes" id="UP001060085"/>
    </source>
</evidence>
<accession>A0ACB9ZMH3</accession>
<dbReference type="Proteomes" id="UP001060085">
    <property type="component" value="Linkage Group LG08"/>
</dbReference>
<comment type="caution">
    <text evidence="1">The sequence shown here is derived from an EMBL/GenBank/DDBJ whole genome shotgun (WGS) entry which is preliminary data.</text>
</comment>
<dbReference type="EMBL" id="CM044708">
    <property type="protein sequence ID" value="KAI5648026.1"/>
    <property type="molecule type" value="Genomic_DNA"/>
</dbReference>
<gene>
    <name evidence="1" type="ORF">M9H77_34031</name>
</gene>
<sequence>MNYICANMEEKYGKQTKMITKVPKVVSLFCFLLILSSSSHGTIIPETFVNCISNKFESDESIFSILHYPHNSSYDSVLKSTIHNLRFLKSPKPLAIITPLLHSHVQSAVFCTKQAGLQIRVRSGGADPEDLQNLRSISVNIEDKTAWVESGATIGELYYEIADKSPDLAFPAGAYPTVGVGGLFSGGGFGPLLRKYGLAADNIIDAKIVDARGSLLDRQSMGEDLFWAIRGGGGASFGAIVSWKIKLVVVPPMVSVFHLTKSLDQENLALLQKWQYIQHKLPEDLFLDIGVMAIPSGENKMIMASFTCLFLGKKEPLLNVMEENFPELGLTKEDCLEMSWIDAVMVFAGYQNGESRDALKNRKGPFPKGCISSKSDFIQEPLPMDALEKLWKFCLEEENSPMILMVPHGGKMSKISESEIPFPYRGEVIYSIMYQVMWNCEDDDFSQKYIDMIRRLYEMMSPYAMKQLRGAFLNVRDLDLGRNNDKMGTTYWKAKEWGLKYFNNSFKKLAIIKGQVDPENFFYYEQSIPPLHLQDEL</sequence>